<comment type="caution">
    <text evidence="3">The sequence shown here is derived from an EMBL/GenBank/DDBJ whole genome shotgun (WGS) entry which is preliminary data.</text>
</comment>
<feature type="coiled-coil region" evidence="1">
    <location>
        <begin position="376"/>
        <end position="403"/>
    </location>
</feature>
<dbReference type="PANTHER" id="PTHR14209:SF19">
    <property type="entry name" value="ISOAMYL ACETATE-HYDROLYZING ESTERASE 1 HOMOLOG"/>
    <property type="match status" value="1"/>
</dbReference>
<reference evidence="3 4" key="1">
    <citation type="submission" date="2024-02" db="EMBL/GenBank/DDBJ databases">
        <authorList>
            <person name="Chen Y."/>
            <person name="Shah S."/>
            <person name="Dougan E. K."/>
            <person name="Thang M."/>
            <person name="Chan C."/>
        </authorList>
    </citation>
    <scope>NUCLEOTIDE SEQUENCE [LARGE SCALE GENOMIC DNA]</scope>
</reference>
<proteinExistence type="predicted"/>
<dbReference type="Proteomes" id="UP001642484">
    <property type="component" value="Unassembled WGS sequence"/>
</dbReference>
<dbReference type="InterPro" id="IPR036514">
    <property type="entry name" value="SGNH_hydro_sf"/>
</dbReference>
<organism evidence="3 4">
    <name type="scientific">Durusdinium trenchii</name>
    <dbReference type="NCBI Taxonomy" id="1381693"/>
    <lineage>
        <taxon>Eukaryota</taxon>
        <taxon>Sar</taxon>
        <taxon>Alveolata</taxon>
        <taxon>Dinophyceae</taxon>
        <taxon>Suessiales</taxon>
        <taxon>Symbiodiniaceae</taxon>
        <taxon>Durusdinium</taxon>
    </lineage>
</organism>
<evidence type="ECO:0000313" key="4">
    <source>
        <dbReference type="Proteomes" id="UP001642484"/>
    </source>
</evidence>
<dbReference type="Pfam" id="PF10294">
    <property type="entry name" value="Methyltransf_16"/>
    <property type="match status" value="1"/>
</dbReference>
<dbReference type="Gene3D" id="3.40.50.150">
    <property type="entry name" value="Vaccinia Virus protein VP39"/>
    <property type="match status" value="1"/>
</dbReference>
<dbReference type="InterPro" id="IPR029063">
    <property type="entry name" value="SAM-dependent_MTases_sf"/>
</dbReference>
<dbReference type="PANTHER" id="PTHR14209">
    <property type="entry name" value="ISOAMYL ACETATE-HYDROLYZING ESTERASE 1"/>
    <property type="match status" value="1"/>
</dbReference>
<dbReference type="InterPro" id="IPR013830">
    <property type="entry name" value="SGNH_hydro"/>
</dbReference>
<protein>
    <recommendedName>
        <fullName evidence="2">SGNH hydrolase-type esterase domain-containing protein</fullName>
    </recommendedName>
</protein>
<dbReference type="Pfam" id="PF13472">
    <property type="entry name" value="Lipase_GDSL_2"/>
    <property type="match status" value="1"/>
</dbReference>
<gene>
    <name evidence="3" type="ORF">CCMP2556_LOCUS43538</name>
</gene>
<dbReference type="InterPro" id="IPR019410">
    <property type="entry name" value="Methyltransf_16"/>
</dbReference>
<sequence length="509" mass="55767">MGGSSSKVKTGSAHRERIVLFGDSLTQQSFAPNGWGAALADAYQRRGDVLNRGYSGYNTRWCLEMLKHGGGIMQDAGPDDTTRLVTIFLGANDASLLEENPKQHVPIEEYKSNLRQIVAIARERAPSAKILMICPPPVCHSQRLEWQKARFKDEATGRLERTNENSGLYATAAEAVASELSLPSLNLWKIMQEESSWPEYLSDGLHFSERGNIFVGKKLLEKILEVLPELAVVPCKYTGQYGNSGSSCSGIVTDSPWWEDIDPECPEKSFKAPALSCELDGLSFVLEVTSDTFSFVLELRQEEACLCATLQGMPSTPLCLVPPKRPMPVLGGEVSGSCLATVAFLCANRDLSRSWHGATVLELGAGRGLLGLAAAALGAHGEVTDLEEEIEEALRQSIAMTRERSERSGAQLEARRLDWDDGLTEALDRLESTEPRLLLGAELLWADDAVDVLLEAVEESFIRRLQQAEGTSLTLHRCAVETRGSDGEAESHEDTTVLVWEKNNAECAW</sequence>
<dbReference type="InterPro" id="IPR045136">
    <property type="entry name" value="Iah1-like"/>
</dbReference>
<dbReference type="EMBL" id="CAXAMN010024873">
    <property type="protein sequence ID" value="CAK9090633.1"/>
    <property type="molecule type" value="Genomic_DNA"/>
</dbReference>
<feature type="domain" description="SGNH hydrolase-type esterase" evidence="2">
    <location>
        <begin position="20"/>
        <end position="212"/>
    </location>
</feature>
<dbReference type="CDD" id="cd01838">
    <property type="entry name" value="Isoamyl_acetate_hydrolase_like"/>
    <property type="match status" value="1"/>
</dbReference>
<name>A0ABP0QQS0_9DINO</name>
<dbReference type="Gene3D" id="3.40.50.1110">
    <property type="entry name" value="SGNH hydrolase"/>
    <property type="match status" value="1"/>
</dbReference>
<keyword evidence="1" id="KW-0175">Coiled coil</keyword>
<evidence type="ECO:0000256" key="1">
    <source>
        <dbReference type="SAM" id="Coils"/>
    </source>
</evidence>
<keyword evidence="4" id="KW-1185">Reference proteome</keyword>
<dbReference type="SUPFAM" id="SSF52266">
    <property type="entry name" value="SGNH hydrolase"/>
    <property type="match status" value="1"/>
</dbReference>
<accession>A0ABP0QQS0</accession>
<dbReference type="SUPFAM" id="SSF53335">
    <property type="entry name" value="S-adenosyl-L-methionine-dependent methyltransferases"/>
    <property type="match status" value="1"/>
</dbReference>
<evidence type="ECO:0000313" key="3">
    <source>
        <dbReference type="EMBL" id="CAK9090633.1"/>
    </source>
</evidence>
<evidence type="ECO:0000259" key="2">
    <source>
        <dbReference type="Pfam" id="PF13472"/>
    </source>
</evidence>